<dbReference type="Proteomes" id="UP000050741">
    <property type="component" value="Unassembled WGS sequence"/>
</dbReference>
<keyword evidence="2" id="KW-1185">Reference proteome</keyword>
<protein>
    <submittedName>
        <fullName evidence="3">Uncharacterized protein</fullName>
    </submittedName>
</protein>
<proteinExistence type="predicted"/>
<feature type="transmembrane region" description="Helical" evidence="1">
    <location>
        <begin position="180"/>
        <end position="205"/>
    </location>
</feature>
<feature type="transmembrane region" description="Helical" evidence="1">
    <location>
        <begin position="56"/>
        <end position="73"/>
    </location>
</feature>
<reference evidence="2" key="1">
    <citation type="submission" date="2014-05" db="EMBL/GenBank/DDBJ databases">
        <title>The genome and life-stage specific transcriptomes of Globodera pallida elucidate key aspects of plant parasitism by a cyst nematode.</title>
        <authorList>
            <person name="Cotton J.A."/>
            <person name="Lilley C.J."/>
            <person name="Jones L.M."/>
            <person name="Kikuchi T."/>
            <person name="Reid A.J."/>
            <person name="Thorpe P."/>
            <person name="Tsai I.J."/>
            <person name="Beasley H."/>
            <person name="Blok V."/>
            <person name="Cock P.J.A."/>
            <person name="Van den Akker S.E."/>
            <person name="Holroyd N."/>
            <person name="Hunt M."/>
            <person name="Mantelin S."/>
            <person name="Naghra H."/>
            <person name="Pain A."/>
            <person name="Palomares-Rius J.E."/>
            <person name="Zarowiecki M."/>
            <person name="Berriman M."/>
            <person name="Jones J.T."/>
            <person name="Urwin P.E."/>
        </authorList>
    </citation>
    <scope>NUCLEOTIDE SEQUENCE [LARGE SCALE GENOMIC DNA]</scope>
    <source>
        <strain evidence="2">Lindley</strain>
    </source>
</reference>
<dbReference type="WBParaSite" id="GPLIN_000297600">
    <property type="protein sequence ID" value="GPLIN_000297600"/>
    <property type="gene ID" value="GPLIN_000297600"/>
</dbReference>
<evidence type="ECO:0000256" key="1">
    <source>
        <dbReference type="SAM" id="Phobius"/>
    </source>
</evidence>
<feature type="transmembrane region" description="Helical" evidence="1">
    <location>
        <begin position="225"/>
        <end position="253"/>
    </location>
</feature>
<keyword evidence="1" id="KW-1133">Transmembrane helix</keyword>
<sequence length="310" mass="35649">MIFVNNSTFVAFSLNFYTIGIYLVVWGVVIFGAGLYGWKKYGGPFISKPDFFRFKLFQGIFTYVLFLLLYSPARLCGQLTAPQYFVNSTIAAGQHCTDLTMFGLNMTDERNVLSDLEKWFKLSNSEQPISIDEMIFMDEMAPKFPTRRQCFCIMPSFVSALKNAFGGVPTNHLEQFADMLALLLFGYLCAVVGFIIWCYSTWISAFLLHNWTTHWECTNFRPDNLWVLLFILILSSVLVCMSFIEIFFIRLLLRKAIIHLRSATTIKRTGNVMNGVVKAKKNGITMDKKNDKSMIRLVPLPIRMSNDFKY</sequence>
<dbReference type="AlphaFoldDB" id="A0A183BQU0"/>
<organism evidence="2 3">
    <name type="scientific">Globodera pallida</name>
    <name type="common">Potato cyst nematode worm</name>
    <name type="synonym">Heterodera pallida</name>
    <dbReference type="NCBI Taxonomy" id="36090"/>
    <lineage>
        <taxon>Eukaryota</taxon>
        <taxon>Metazoa</taxon>
        <taxon>Ecdysozoa</taxon>
        <taxon>Nematoda</taxon>
        <taxon>Chromadorea</taxon>
        <taxon>Rhabditida</taxon>
        <taxon>Tylenchina</taxon>
        <taxon>Tylenchomorpha</taxon>
        <taxon>Tylenchoidea</taxon>
        <taxon>Heteroderidae</taxon>
        <taxon>Heteroderinae</taxon>
        <taxon>Globodera</taxon>
    </lineage>
</organism>
<accession>A0A183BQU0</accession>
<feature type="transmembrane region" description="Helical" evidence="1">
    <location>
        <begin position="12"/>
        <end position="36"/>
    </location>
</feature>
<keyword evidence="1" id="KW-0472">Membrane</keyword>
<keyword evidence="1" id="KW-0812">Transmembrane</keyword>
<reference evidence="3" key="2">
    <citation type="submission" date="2016-06" db="UniProtKB">
        <authorList>
            <consortium name="WormBaseParasite"/>
        </authorList>
    </citation>
    <scope>IDENTIFICATION</scope>
</reference>
<name>A0A183BQU0_GLOPA</name>
<evidence type="ECO:0000313" key="2">
    <source>
        <dbReference type="Proteomes" id="UP000050741"/>
    </source>
</evidence>
<evidence type="ECO:0000313" key="3">
    <source>
        <dbReference type="WBParaSite" id="GPLIN_000297600"/>
    </source>
</evidence>